<dbReference type="InterPro" id="IPR036396">
    <property type="entry name" value="Cyt_P450_sf"/>
</dbReference>
<dbReference type="SUPFAM" id="SSF48264">
    <property type="entry name" value="Cytochrome P450"/>
    <property type="match status" value="1"/>
</dbReference>
<protein>
    <submittedName>
        <fullName evidence="5">Cytochrome P450</fullName>
    </submittedName>
</protein>
<evidence type="ECO:0000256" key="3">
    <source>
        <dbReference type="ARBA" id="ARBA00023004"/>
    </source>
</evidence>
<evidence type="ECO:0000256" key="4">
    <source>
        <dbReference type="SAM" id="Phobius"/>
    </source>
</evidence>
<organism evidence="5 6">
    <name type="scientific">Corchorus olitorius</name>
    <dbReference type="NCBI Taxonomy" id="93759"/>
    <lineage>
        <taxon>Eukaryota</taxon>
        <taxon>Viridiplantae</taxon>
        <taxon>Streptophyta</taxon>
        <taxon>Embryophyta</taxon>
        <taxon>Tracheophyta</taxon>
        <taxon>Spermatophyta</taxon>
        <taxon>Magnoliopsida</taxon>
        <taxon>eudicotyledons</taxon>
        <taxon>Gunneridae</taxon>
        <taxon>Pentapetalae</taxon>
        <taxon>rosids</taxon>
        <taxon>malvids</taxon>
        <taxon>Malvales</taxon>
        <taxon>Malvaceae</taxon>
        <taxon>Grewioideae</taxon>
        <taxon>Apeibeae</taxon>
        <taxon>Corchorus</taxon>
    </lineage>
</organism>
<feature type="transmembrane region" description="Helical" evidence="4">
    <location>
        <begin position="12"/>
        <end position="31"/>
    </location>
</feature>
<dbReference type="Gene3D" id="1.10.630.10">
    <property type="entry name" value="Cytochrome P450"/>
    <property type="match status" value="1"/>
</dbReference>
<accession>A0A1R3H7P6</accession>
<dbReference type="Pfam" id="PF00067">
    <property type="entry name" value="p450"/>
    <property type="match status" value="1"/>
</dbReference>
<evidence type="ECO:0000256" key="1">
    <source>
        <dbReference type="ARBA" id="ARBA00010617"/>
    </source>
</evidence>
<evidence type="ECO:0000313" key="5">
    <source>
        <dbReference type="EMBL" id="OMO66310.1"/>
    </source>
</evidence>
<keyword evidence="4" id="KW-0472">Membrane</keyword>
<dbReference type="InterPro" id="IPR001128">
    <property type="entry name" value="Cyt_P450"/>
</dbReference>
<name>A0A1R3H7P6_9ROSI</name>
<sequence length="141" mass="15976">MASKPDGISYYYYGFWLLVLFIWSYLVQTLWKKYLSSNGGTRAQLQSPPTPPGLPIIGHLHHLLLGSTSFPQKLHSLATRYGPLLQLQIGASKFILVSDSNFAREILKTHELNFVDHPDFGSPDYNIYFRSGIGTAPYGWR</sequence>
<dbReference type="PANTHER" id="PTHR47955">
    <property type="entry name" value="CYTOCHROME P450 FAMILY 71 PROTEIN"/>
    <property type="match status" value="1"/>
</dbReference>
<keyword evidence="4" id="KW-1133">Transmembrane helix</keyword>
<dbReference type="STRING" id="93759.A0A1R3H7P6"/>
<keyword evidence="6" id="KW-1185">Reference proteome</keyword>
<comment type="caution">
    <text evidence="5">The sequence shown here is derived from an EMBL/GenBank/DDBJ whole genome shotgun (WGS) entry which is preliminary data.</text>
</comment>
<gene>
    <name evidence="5" type="ORF">COLO4_30631</name>
</gene>
<dbReference type="GO" id="GO:0005506">
    <property type="term" value="F:iron ion binding"/>
    <property type="evidence" value="ECO:0007669"/>
    <property type="project" value="InterPro"/>
</dbReference>
<dbReference type="GO" id="GO:0016705">
    <property type="term" value="F:oxidoreductase activity, acting on paired donors, with incorporation or reduction of molecular oxygen"/>
    <property type="evidence" value="ECO:0007669"/>
    <property type="project" value="InterPro"/>
</dbReference>
<reference evidence="6" key="1">
    <citation type="submission" date="2013-09" db="EMBL/GenBank/DDBJ databases">
        <title>Corchorus olitorius genome sequencing.</title>
        <authorList>
            <person name="Alam M."/>
            <person name="Haque M.S."/>
            <person name="Islam M.S."/>
            <person name="Emdad E.M."/>
            <person name="Islam M.M."/>
            <person name="Ahmed B."/>
            <person name="Halim A."/>
            <person name="Hossen Q.M.M."/>
            <person name="Hossain M.Z."/>
            <person name="Ahmed R."/>
            <person name="Khan M.M."/>
            <person name="Islam R."/>
            <person name="Rashid M.M."/>
            <person name="Khan S.A."/>
            <person name="Rahman M.S."/>
            <person name="Alam M."/>
            <person name="Yahiya A.S."/>
            <person name="Khan M.S."/>
            <person name="Azam M.S."/>
            <person name="Haque T."/>
            <person name="Lashkar M.Z.H."/>
            <person name="Akhand A.I."/>
            <person name="Morshed G."/>
            <person name="Roy S."/>
            <person name="Uddin K.S."/>
            <person name="Rabeya T."/>
            <person name="Hossain A.S."/>
            <person name="Chowdhury A."/>
            <person name="Snigdha A.R."/>
            <person name="Mortoza M.S."/>
            <person name="Matin S.A."/>
            <person name="Hoque S.M.E."/>
            <person name="Islam M.K."/>
            <person name="Roy D.K."/>
            <person name="Haider R."/>
            <person name="Moosa M.M."/>
            <person name="Elias S.M."/>
            <person name="Hasan A.M."/>
            <person name="Jahan S."/>
            <person name="Shafiuddin M."/>
            <person name="Mahmood N."/>
            <person name="Shommy N.S."/>
        </authorList>
    </citation>
    <scope>NUCLEOTIDE SEQUENCE [LARGE SCALE GENOMIC DNA]</scope>
    <source>
        <strain evidence="6">cv. O-4</strain>
    </source>
</reference>
<dbReference type="AlphaFoldDB" id="A0A1R3H7P6"/>
<dbReference type="Proteomes" id="UP000187203">
    <property type="component" value="Unassembled WGS sequence"/>
</dbReference>
<keyword evidence="2" id="KW-0479">Metal-binding</keyword>
<keyword evidence="3" id="KW-0408">Iron</keyword>
<dbReference type="GO" id="GO:0020037">
    <property type="term" value="F:heme binding"/>
    <property type="evidence" value="ECO:0007669"/>
    <property type="project" value="InterPro"/>
</dbReference>
<dbReference type="EMBL" id="AWUE01020764">
    <property type="protein sequence ID" value="OMO66310.1"/>
    <property type="molecule type" value="Genomic_DNA"/>
</dbReference>
<keyword evidence="4" id="KW-0812">Transmembrane</keyword>
<evidence type="ECO:0000256" key="2">
    <source>
        <dbReference type="ARBA" id="ARBA00022723"/>
    </source>
</evidence>
<dbReference type="OrthoDB" id="1470350at2759"/>
<dbReference type="GO" id="GO:0004497">
    <property type="term" value="F:monooxygenase activity"/>
    <property type="evidence" value="ECO:0007669"/>
    <property type="project" value="InterPro"/>
</dbReference>
<comment type="similarity">
    <text evidence="1">Belongs to the cytochrome P450 family.</text>
</comment>
<evidence type="ECO:0000313" key="6">
    <source>
        <dbReference type="Proteomes" id="UP000187203"/>
    </source>
</evidence>
<proteinExistence type="inferred from homology"/>